<organism evidence="1 2">
    <name type="scientific">Linum trigynum</name>
    <dbReference type="NCBI Taxonomy" id="586398"/>
    <lineage>
        <taxon>Eukaryota</taxon>
        <taxon>Viridiplantae</taxon>
        <taxon>Streptophyta</taxon>
        <taxon>Embryophyta</taxon>
        <taxon>Tracheophyta</taxon>
        <taxon>Spermatophyta</taxon>
        <taxon>Magnoliopsida</taxon>
        <taxon>eudicotyledons</taxon>
        <taxon>Gunneridae</taxon>
        <taxon>Pentapetalae</taxon>
        <taxon>rosids</taxon>
        <taxon>fabids</taxon>
        <taxon>Malpighiales</taxon>
        <taxon>Linaceae</taxon>
        <taxon>Linum</taxon>
    </lineage>
</organism>
<evidence type="ECO:0000313" key="2">
    <source>
        <dbReference type="Proteomes" id="UP001497516"/>
    </source>
</evidence>
<name>A0AAV2EUA4_9ROSI</name>
<reference evidence="1 2" key="1">
    <citation type="submission" date="2024-04" db="EMBL/GenBank/DDBJ databases">
        <authorList>
            <person name="Fracassetti M."/>
        </authorList>
    </citation>
    <scope>NUCLEOTIDE SEQUENCE [LARGE SCALE GENOMIC DNA]</scope>
</reference>
<protein>
    <submittedName>
        <fullName evidence="1">Uncharacterized protein</fullName>
    </submittedName>
</protein>
<dbReference type="EMBL" id="OZ034818">
    <property type="protein sequence ID" value="CAL1389551.1"/>
    <property type="molecule type" value="Genomic_DNA"/>
</dbReference>
<evidence type="ECO:0000313" key="1">
    <source>
        <dbReference type="EMBL" id="CAL1389551.1"/>
    </source>
</evidence>
<sequence>MEAGNYTVASRNMVVSNDEHDHVLLQSCPCFPFFIYLHDPTLDIKSTGANLYGHGRVLVRFLLLRREHSRTKNHGCTPDETRSCPRQGTTVFCSSFIK</sequence>
<dbReference type="AlphaFoldDB" id="A0AAV2EUA4"/>
<accession>A0AAV2EUA4</accession>
<proteinExistence type="predicted"/>
<gene>
    <name evidence="1" type="ORF">LTRI10_LOCUS30402</name>
</gene>
<keyword evidence="2" id="KW-1185">Reference proteome</keyword>
<dbReference type="Proteomes" id="UP001497516">
    <property type="component" value="Chromosome 5"/>
</dbReference>